<evidence type="ECO:0000313" key="1">
    <source>
        <dbReference type="EMBL" id="QKG20654.1"/>
    </source>
</evidence>
<gene>
    <name evidence="1" type="ORF">ACTIVE_2292</name>
</gene>
<dbReference type="EMBL" id="CP053892">
    <property type="protein sequence ID" value="QKG20654.1"/>
    <property type="molecule type" value="Genomic_DNA"/>
</dbReference>
<sequence>MGVWGEGTPSMLAAALTASG</sequence>
<keyword evidence="2" id="KW-1185">Reference proteome</keyword>
<name>A0A7D3VTS9_ACTVE</name>
<organism evidence="1 2">
    <name type="scientific">Actinomadura verrucosospora</name>
    <dbReference type="NCBI Taxonomy" id="46165"/>
    <lineage>
        <taxon>Bacteria</taxon>
        <taxon>Bacillati</taxon>
        <taxon>Actinomycetota</taxon>
        <taxon>Actinomycetes</taxon>
        <taxon>Streptosporangiales</taxon>
        <taxon>Thermomonosporaceae</taxon>
        <taxon>Actinomadura</taxon>
    </lineage>
</organism>
<protein>
    <submittedName>
        <fullName evidence="1">Uncharacterized protein</fullName>
    </submittedName>
</protein>
<proteinExistence type="predicted"/>
<reference evidence="1 2" key="1">
    <citation type="submission" date="2020-05" db="EMBL/GenBank/DDBJ databases">
        <title>Actinomadura verrucosospora NRRL-B18236 (PFL_A860) Genome sequencing and assembly.</title>
        <authorList>
            <person name="Samborskyy M."/>
        </authorList>
    </citation>
    <scope>NUCLEOTIDE SEQUENCE [LARGE SCALE GENOMIC DNA]</scope>
    <source>
        <strain evidence="1 2">NRRL:B18236</strain>
    </source>
</reference>
<dbReference type="Proteomes" id="UP000501240">
    <property type="component" value="Chromosome"/>
</dbReference>
<evidence type="ECO:0000313" key="2">
    <source>
        <dbReference type="Proteomes" id="UP000501240"/>
    </source>
</evidence>
<accession>A0A7D3VTS9</accession>
<dbReference type="AlphaFoldDB" id="A0A7D3VTS9"/>